<comment type="similarity">
    <text evidence="1">Belongs to the bleomycin resistance protein family.</text>
</comment>
<evidence type="ECO:0000313" key="5">
    <source>
        <dbReference type="EMBL" id="TDS18619.1"/>
    </source>
</evidence>
<gene>
    <name evidence="5" type="ORF">DFQ03_0325</name>
</gene>
<dbReference type="OrthoDB" id="66829at2"/>
<dbReference type="Pfam" id="PF00903">
    <property type="entry name" value="Glyoxalase"/>
    <property type="match status" value="1"/>
</dbReference>
<protein>
    <recommendedName>
        <fullName evidence="2">Bleomycin resistance protein</fullName>
    </recommendedName>
</protein>
<feature type="domain" description="VOC" evidence="4">
    <location>
        <begin position="1"/>
        <end position="117"/>
    </location>
</feature>
<comment type="caution">
    <text evidence="5">The sequence shown here is derived from an EMBL/GenBank/DDBJ whole genome shotgun (WGS) entry which is preliminary data.</text>
</comment>
<dbReference type="SUPFAM" id="SSF54593">
    <property type="entry name" value="Glyoxalase/Bleomycin resistance protein/Dihydroxybiphenyl dioxygenase"/>
    <property type="match status" value="1"/>
</dbReference>
<evidence type="ECO:0000256" key="2">
    <source>
        <dbReference type="ARBA" id="ARBA00021572"/>
    </source>
</evidence>
<dbReference type="InterPro" id="IPR000335">
    <property type="entry name" value="Bleomycin-R"/>
</dbReference>
<evidence type="ECO:0000259" key="4">
    <source>
        <dbReference type="PROSITE" id="PS51819"/>
    </source>
</evidence>
<accession>A0A4R7DB76</accession>
<dbReference type="Proteomes" id="UP000295274">
    <property type="component" value="Unassembled WGS sequence"/>
</dbReference>
<dbReference type="InterPro" id="IPR037523">
    <property type="entry name" value="VOC_core"/>
</dbReference>
<dbReference type="AlphaFoldDB" id="A0A4R7DB76"/>
<dbReference type="EMBL" id="SNZW01000011">
    <property type="protein sequence ID" value="TDS18619.1"/>
    <property type="molecule type" value="Genomic_DNA"/>
</dbReference>
<dbReference type="InterPro" id="IPR029068">
    <property type="entry name" value="Glyas_Bleomycin-R_OHBP_Dase"/>
</dbReference>
<organism evidence="5 6">
    <name type="scientific">Maribacter caenipelagi</name>
    <dbReference type="NCBI Taxonomy" id="1447781"/>
    <lineage>
        <taxon>Bacteria</taxon>
        <taxon>Pseudomonadati</taxon>
        <taxon>Bacteroidota</taxon>
        <taxon>Flavobacteriia</taxon>
        <taxon>Flavobacteriales</taxon>
        <taxon>Flavobacteriaceae</taxon>
        <taxon>Maribacter</taxon>
    </lineage>
</organism>
<sequence length="120" mass="13899">MLLSINPKLPMRNRNKTMDYYISSLGFKKVGTIDYPDYLMIEKDGIEIHFFLFETLDPKENYGQVYIRTNEIEVLYQSLLNNKVPIHPNGILEAKPWGQKEFALLDPDSNLLTFGASLNK</sequence>
<proteinExistence type="inferred from homology"/>
<evidence type="ECO:0000256" key="1">
    <source>
        <dbReference type="ARBA" id="ARBA00011051"/>
    </source>
</evidence>
<keyword evidence="6" id="KW-1185">Reference proteome</keyword>
<evidence type="ECO:0000256" key="3">
    <source>
        <dbReference type="ARBA" id="ARBA00023251"/>
    </source>
</evidence>
<dbReference type="GO" id="GO:0046677">
    <property type="term" value="P:response to antibiotic"/>
    <property type="evidence" value="ECO:0007669"/>
    <property type="project" value="UniProtKB-KW"/>
</dbReference>
<dbReference type="CDD" id="cd08349">
    <property type="entry name" value="BLMA_like"/>
    <property type="match status" value="1"/>
</dbReference>
<name>A0A4R7DB76_9FLAO</name>
<keyword evidence="3" id="KW-0046">Antibiotic resistance</keyword>
<evidence type="ECO:0000313" key="6">
    <source>
        <dbReference type="Proteomes" id="UP000295274"/>
    </source>
</evidence>
<dbReference type="InterPro" id="IPR004360">
    <property type="entry name" value="Glyas_Fos-R_dOase_dom"/>
</dbReference>
<dbReference type="PROSITE" id="PS51819">
    <property type="entry name" value="VOC"/>
    <property type="match status" value="1"/>
</dbReference>
<reference evidence="5 6" key="1">
    <citation type="submission" date="2019-03" db="EMBL/GenBank/DDBJ databases">
        <title>Genomic Encyclopedia of Type Strains, Phase III (KMG-III): the genomes of soil and plant-associated and newly described type strains.</title>
        <authorList>
            <person name="Whitman W."/>
        </authorList>
    </citation>
    <scope>NUCLEOTIDE SEQUENCE [LARGE SCALE GENOMIC DNA]</scope>
    <source>
        <strain evidence="5 6">CECT 8455</strain>
    </source>
</reference>
<dbReference type="Gene3D" id="3.10.180.10">
    <property type="entry name" value="2,3-Dihydroxybiphenyl 1,2-Dioxygenase, domain 1"/>
    <property type="match status" value="1"/>
</dbReference>
<dbReference type="RefSeq" id="WP_133671268.1">
    <property type="nucleotide sequence ID" value="NZ_SNZW01000011.1"/>
</dbReference>